<feature type="transmembrane region" description="Helical" evidence="3">
    <location>
        <begin position="865"/>
        <end position="886"/>
    </location>
</feature>
<evidence type="ECO:0000313" key="7">
    <source>
        <dbReference type="RefSeq" id="XP_023942661.2"/>
    </source>
</evidence>
<keyword evidence="1" id="KW-0677">Repeat</keyword>
<dbReference type="SUPFAM" id="SSF82895">
    <property type="entry name" value="TSP-1 type 1 repeat"/>
    <property type="match status" value="4"/>
</dbReference>
<dbReference type="GeneID" id="112049114"/>
<dbReference type="Pfam" id="PF00090">
    <property type="entry name" value="TSP_1"/>
    <property type="match status" value="4"/>
</dbReference>
<evidence type="ECO:0000256" key="3">
    <source>
        <dbReference type="SAM" id="Phobius"/>
    </source>
</evidence>
<dbReference type="InterPro" id="IPR036179">
    <property type="entry name" value="Ig-like_dom_sf"/>
</dbReference>
<dbReference type="RefSeq" id="XP_023942661.2">
    <property type="nucleotide sequence ID" value="XM_024086893.2"/>
</dbReference>
<dbReference type="Gene3D" id="2.60.120.200">
    <property type="match status" value="2"/>
</dbReference>
<dbReference type="InterPro" id="IPR007110">
    <property type="entry name" value="Ig-like_dom"/>
</dbReference>
<dbReference type="OrthoDB" id="446173at2759"/>
<name>A0A6J1NHR9_BICAN</name>
<dbReference type="SUPFAM" id="SSF49899">
    <property type="entry name" value="Concanavalin A-like lectins/glucanases"/>
    <property type="match status" value="2"/>
</dbReference>
<dbReference type="PROSITE" id="PS50835">
    <property type="entry name" value="IG_LIKE"/>
    <property type="match status" value="1"/>
</dbReference>
<evidence type="ECO:0000256" key="4">
    <source>
        <dbReference type="SAM" id="SignalP"/>
    </source>
</evidence>
<proteinExistence type="predicted"/>
<evidence type="ECO:0000256" key="2">
    <source>
        <dbReference type="ARBA" id="ARBA00023157"/>
    </source>
</evidence>
<dbReference type="InterPro" id="IPR000884">
    <property type="entry name" value="TSP1_rpt"/>
</dbReference>
<dbReference type="SMART" id="SM00209">
    <property type="entry name" value="TSP1"/>
    <property type="match status" value="4"/>
</dbReference>
<dbReference type="Proteomes" id="UP001652582">
    <property type="component" value="Chromosome Z"/>
</dbReference>
<gene>
    <name evidence="7" type="primary">LOC112049114</name>
</gene>
<reference evidence="7" key="1">
    <citation type="submission" date="2025-08" db="UniProtKB">
        <authorList>
            <consortium name="RefSeq"/>
        </authorList>
    </citation>
    <scope>IDENTIFICATION</scope>
</reference>
<dbReference type="PANTHER" id="PTHR22906:SF21">
    <property type="entry name" value="SEMA DOMAIN-CONTAINING PROTEIN"/>
    <property type="match status" value="1"/>
</dbReference>
<dbReference type="InterPro" id="IPR013320">
    <property type="entry name" value="ConA-like_dom_sf"/>
</dbReference>
<evidence type="ECO:0000259" key="5">
    <source>
        <dbReference type="PROSITE" id="PS50835"/>
    </source>
</evidence>
<dbReference type="PRINTS" id="PR01705">
    <property type="entry name" value="TSP1REPEAT"/>
</dbReference>
<dbReference type="AlphaFoldDB" id="A0A6J1NHR9"/>
<dbReference type="InterPro" id="IPR036383">
    <property type="entry name" value="TSP1_rpt_sf"/>
</dbReference>
<keyword evidence="6" id="KW-1185">Reference proteome</keyword>
<dbReference type="PANTHER" id="PTHR22906">
    <property type="entry name" value="PROPERDIN"/>
    <property type="match status" value="1"/>
</dbReference>
<keyword evidence="2" id="KW-1015">Disulfide bond</keyword>
<dbReference type="InterPro" id="IPR052065">
    <property type="entry name" value="Compl_asym_regulator"/>
</dbReference>
<accession>A0A6J1NHR9</accession>
<dbReference type="SUPFAM" id="SSF48726">
    <property type="entry name" value="Immunoglobulin"/>
    <property type="match status" value="1"/>
</dbReference>
<keyword evidence="3" id="KW-0472">Membrane</keyword>
<keyword evidence="3" id="KW-1133">Transmembrane helix</keyword>
<dbReference type="KEGG" id="bany:112049114"/>
<feature type="signal peptide" evidence="4">
    <location>
        <begin position="1"/>
        <end position="24"/>
    </location>
</feature>
<feature type="domain" description="Ig-like" evidence="5">
    <location>
        <begin position="774"/>
        <end position="848"/>
    </location>
</feature>
<keyword evidence="4" id="KW-0732">Signal</keyword>
<keyword evidence="3" id="KW-0812">Transmembrane</keyword>
<evidence type="ECO:0000256" key="1">
    <source>
        <dbReference type="ARBA" id="ARBA00022737"/>
    </source>
</evidence>
<sequence>MPFLHFVNMPNAIIFLTTVCLVRTKKPFSKQLEATWRLECELGIISNVDCPIDGGWSPWAPWSVCHGTCDNVGHRKRLRECNNPSPSKDGMPCSGLDEEIESCYLNNCTTNDYRRLVEGDNSREQALNQLEAVPAFMDRCLQMECPFEAVEVALASENTWQLNSESLWNALQCVKHDIGCPVTGEWGTWGPWSLCGARCGKGQRWRTRKCDTPSPSDAHLVCPDTPLQNEECEGDQCAIDEEYSESNISGSWSEWGEWTKCSEDCGFGIQRRKRTCIEKHISNFALTWGTHCRGQYDDLQVCSNKKCLLNGGWSGWRAWGPCSQSCGAGRRSRSRSCTRPIPSGDGIACLGPKVEVGTCHLIPCEVYTHMIGVFNGDSFLHYYFPRKRSTFFHFYIRFMPLSPHGNLIRRGTQYPLIRLSLLRWHVCLDVNGILKSCSIPRMCSNIALEPATWNTIVLTVTNEAASFRLNDAQTSIHGLFPCDPEFKNDVMNIYLCERFHGEVQEFILNFIPLNMIIERESKTDQSDFFPSSASNMAYEKANMEEAYLNIQKDQYLRLPCSLIQEEWNLEVTIKSKRDGGTFIFVPTSNNKWFYMTLQNMRIKMKLTHDDFKSEATSSTEFLPDEWISITVDKKRETNTIEVALNAGERLHVFLIEDLRRHQDTSKRFRSCNTLKNVIDEKQSTKNLQFKTYNNGTKQIEICTDEFFVGGVPWNIQNSLFEDITPFSGVIAYLKVNNKLLDLHDYTTERDKDGVVQVSSRTASISGSYHETTWGESNKLNLTCLYARNSRSSAAYWLYLDTVIKFNNNVRPDDNGRVLRLIIVTTNNDPKGFYTCRVRDNLRTRNYVTYGVLGKINYRRSRPDTISVIAVCTTLGLVIFTLAWLILEGYYDIRDGYGFYRDAHLSPEEEAEVVCKYIDQNMHLIGSESAVNIAKANARRRGRTLASRASFGLHEHGVLNIEKHLGEKLSKYVPNEPEISLPEKKILDIGPSQEAFRCEPTYVSSPCHGSNITSCGAKLTSSSSPITSPRLLCSRLLMTKYKSVHKERFHKNKSRGSNLHAKDKPRLLTIKSSVIFNKSPVQKVLQKFSDLKSVDT</sequence>
<dbReference type="Gene3D" id="2.20.100.10">
    <property type="entry name" value="Thrombospondin type-1 (TSP1) repeat"/>
    <property type="match status" value="4"/>
</dbReference>
<feature type="chain" id="PRO_5047316328" evidence="4">
    <location>
        <begin position="25"/>
        <end position="1095"/>
    </location>
</feature>
<evidence type="ECO:0000313" key="6">
    <source>
        <dbReference type="Proteomes" id="UP001652582"/>
    </source>
</evidence>
<protein>
    <submittedName>
        <fullName evidence="7">Uncharacterized protein LOC112049114</fullName>
    </submittedName>
</protein>
<dbReference type="PROSITE" id="PS50092">
    <property type="entry name" value="TSP1"/>
    <property type="match status" value="4"/>
</dbReference>
<organism evidence="6 7">
    <name type="scientific">Bicyclus anynana</name>
    <name type="common">Squinting bush brown butterfly</name>
    <dbReference type="NCBI Taxonomy" id="110368"/>
    <lineage>
        <taxon>Eukaryota</taxon>
        <taxon>Metazoa</taxon>
        <taxon>Ecdysozoa</taxon>
        <taxon>Arthropoda</taxon>
        <taxon>Hexapoda</taxon>
        <taxon>Insecta</taxon>
        <taxon>Pterygota</taxon>
        <taxon>Neoptera</taxon>
        <taxon>Endopterygota</taxon>
        <taxon>Lepidoptera</taxon>
        <taxon>Glossata</taxon>
        <taxon>Ditrysia</taxon>
        <taxon>Papilionoidea</taxon>
        <taxon>Nymphalidae</taxon>
        <taxon>Satyrinae</taxon>
        <taxon>Satyrini</taxon>
        <taxon>Mycalesina</taxon>
        <taxon>Bicyclus</taxon>
    </lineage>
</organism>